<organism evidence="2 3">
    <name type="scientific">Amnibacterium soli</name>
    <dbReference type="NCBI Taxonomy" id="1282736"/>
    <lineage>
        <taxon>Bacteria</taxon>
        <taxon>Bacillati</taxon>
        <taxon>Actinomycetota</taxon>
        <taxon>Actinomycetes</taxon>
        <taxon>Micrococcales</taxon>
        <taxon>Microbacteriaceae</taxon>
        <taxon>Amnibacterium</taxon>
    </lineage>
</organism>
<accession>A0ABP8ZH77</accession>
<dbReference type="PANTHER" id="PTHR30543:SF21">
    <property type="entry name" value="NAD(P)H-DEPENDENT FMN REDUCTASE LOT6"/>
    <property type="match status" value="1"/>
</dbReference>
<evidence type="ECO:0000313" key="3">
    <source>
        <dbReference type="Proteomes" id="UP001500121"/>
    </source>
</evidence>
<dbReference type="PANTHER" id="PTHR30543">
    <property type="entry name" value="CHROMATE REDUCTASE"/>
    <property type="match status" value="1"/>
</dbReference>
<dbReference type="Pfam" id="PF03358">
    <property type="entry name" value="FMN_red"/>
    <property type="match status" value="1"/>
</dbReference>
<comment type="caution">
    <text evidence="2">The sequence shown here is derived from an EMBL/GenBank/DDBJ whole genome shotgun (WGS) entry which is preliminary data.</text>
</comment>
<dbReference type="RefSeq" id="WP_345482274.1">
    <property type="nucleotide sequence ID" value="NZ_BAABLP010000009.1"/>
</dbReference>
<dbReference type="Gene3D" id="3.40.50.360">
    <property type="match status" value="1"/>
</dbReference>
<proteinExistence type="predicted"/>
<keyword evidence="3" id="KW-1185">Reference proteome</keyword>
<gene>
    <name evidence="2" type="ORF">GCM10025783_31190</name>
</gene>
<dbReference type="Proteomes" id="UP001500121">
    <property type="component" value="Unassembled WGS sequence"/>
</dbReference>
<dbReference type="EMBL" id="BAABLP010000009">
    <property type="protein sequence ID" value="GAA4755687.1"/>
    <property type="molecule type" value="Genomic_DNA"/>
</dbReference>
<dbReference type="SUPFAM" id="SSF52218">
    <property type="entry name" value="Flavoproteins"/>
    <property type="match status" value="1"/>
</dbReference>
<reference evidence="3" key="1">
    <citation type="journal article" date="2019" name="Int. J. Syst. Evol. Microbiol.">
        <title>The Global Catalogue of Microorganisms (GCM) 10K type strain sequencing project: providing services to taxonomists for standard genome sequencing and annotation.</title>
        <authorList>
            <consortium name="The Broad Institute Genomics Platform"/>
            <consortium name="The Broad Institute Genome Sequencing Center for Infectious Disease"/>
            <person name="Wu L."/>
            <person name="Ma J."/>
        </authorList>
    </citation>
    <scope>NUCLEOTIDE SEQUENCE [LARGE SCALE GENOMIC DNA]</scope>
    <source>
        <strain evidence="3">JCM 19015</strain>
    </source>
</reference>
<dbReference type="InterPro" id="IPR029039">
    <property type="entry name" value="Flavoprotein-like_sf"/>
</dbReference>
<dbReference type="InterPro" id="IPR005025">
    <property type="entry name" value="FMN_Rdtase-like_dom"/>
</dbReference>
<protein>
    <submittedName>
        <fullName evidence="2">NAD(P)H-dependent oxidoreductase</fullName>
    </submittedName>
</protein>
<evidence type="ECO:0000313" key="2">
    <source>
        <dbReference type="EMBL" id="GAA4755687.1"/>
    </source>
</evidence>
<name>A0ABP8ZH77_9MICO</name>
<evidence type="ECO:0000259" key="1">
    <source>
        <dbReference type="Pfam" id="PF03358"/>
    </source>
</evidence>
<sequence length="193" mass="21112">MADLKIAVILGSTREPRNGAAVANWVIEKAAGRAAADYELVDLRDYPMPFFDAPASPAYVPPTNPEVQRFAAKIAEFDGYVFVTPEYNHSFSAVLKNALDSIYHEFNNKAAAFASYGSFQGARAVEQLRLVASELQLAHVRQQLGFSLFTDFENMSTFTPGPQHDANAETMFTQLEAWAGALKGIHGHDTVPA</sequence>
<feature type="domain" description="NADPH-dependent FMN reductase-like" evidence="1">
    <location>
        <begin position="5"/>
        <end position="148"/>
    </location>
</feature>
<dbReference type="InterPro" id="IPR050712">
    <property type="entry name" value="NAD(P)H-dep_reductase"/>
</dbReference>